<dbReference type="PROSITE" id="PS50943">
    <property type="entry name" value="HTH_CROC1"/>
    <property type="match status" value="1"/>
</dbReference>
<dbReference type="HOGENOM" id="CLU_066192_28_3_5"/>
<protein>
    <submittedName>
        <fullName evidence="2">Transcriptional regulator, XRE family</fullName>
    </submittedName>
</protein>
<dbReference type="Gene3D" id="1.10.260.40">
    <property type="entry name" value="lambda repressor-like DNA-binding domains"/>
    <property type="match status" value="1"/>
</dbReference>
<name>B0SYD6_CAUSK</name>
<accession>B0SYD6</accession>
<dbReference type="InterPro" id="IPR010982">
    <property type="entry name" value="Lambda_DNA-bd_dom_sf"/>
</dbReference>
<dbReference type="Pfam" id="PF01381">
    <property type="entry name" value="HTH_3"/>
    <property type="match status" value="1"/>
</dbReference>
<reference evidence="2" key="1">
    <citation type="submission" date="2008-01" db="EMBL/GenBank/DDBJ databases">
        <title>Complete sequence of chromosome of Caulobacter sp. K31.</title>
        <authorList>
            <consortium name="US DOE Joint Genome Institute"/>
            <person name="Copeland A."/>
            <person name="Lucas S."/>
            <person name="Lapidus A."/>
            <person name="Barry K."/>
            <person name="Glavina del Rio T."/>
            <person name="Dalin E."/>
            <person name="Tice H."/>
            <person name="Pitluck S."/>
            <person name="Bruce D."/>
            <person name="Goodwin L."/>
            <person name="Thompson L.S."/>
            <person name="Brettin T."/>
            <person name="Detter J.C."/>
            <person name="Han C."/>
            <person name="Schmutz J."/>
            <person name="Larimer F."/>
            <person name="Land M."/>
            <person name="Hauser L."/>
            <person name="Kyrpides N."/>
            <person name="Kim E."/>
            <person name="Stephens C."/>
            <person name="Richardson P."/>
        </authorList>
    </citation>
    <scope>NUCLEOTIDE SEQUENCE [LARGE SCALE GENOMIC DNA]</scope>
    <source>
        <strain evidence="2">K31</strain>
    </source>
</reference>
<organism evidence="2">
    <name type="scientific">Caulobacter sp. (strain K31)</name>
    <dbReference type="NCBI Taxonomy" id="366602"/>
    <lineage>
        <taxon>Bacteria</taxon>
        <taxon>Pseudomonadati</taxon>
        <taxon>Pseudomonadota</taxon>
        <taxon>Alphaproteobacteria</taxon>
        <taxon>Caulobacterales</taxon>
        <taxon>Caulobacteraceae</taxon>
        <taxon>Caulobacter</taxon>
    </lineage>
</organism>
<feature type="domain" description="HTH cro/C1-type" evidence="1">
    <location>
        <begin position="23"/>
        <end position="55"/>
    </location>
</feature>
<dbReference type="CDD" id="cd00093">
    <property type="entry name" value="HTH_XRE"/>
    <property type="match status" value="1"/>
</dbReference>
<dbReference type="SMART" id="SM00530">
    <property type="entry name" value="HTH_XRE"/>
    <property type="match status" value="1"/>
</dbReference>
<dbReference type="SUPFAM" id="SSF47413">
    <property type="entry name" value="lambda repressor-like DNA-binding domains"/>
    <property type="match status" value="1"/>
</dbReference>
<proteinExistence type="predicted"/>
<dbReference type="GO" id="GO:0003677">
    <property type="term" value="F:DNA binding"/>
    <property type="evidence" value="ECO:0007669"/>
    <property type="project" value="InterPro"/>
</dbReference>
<sequence>MTESTQFVHLWSKTLTILAPPQVRMARAALGISVRQLAERSGVAESTILRFETGRGGILATNLDKVQTTLEEGGVIFISADGGGGPGVRLAK</sequence>
<dbReference type="InterPro" id="IPR001387">
    <property type="entry name" value="Cro/C1-type_HTH"/>
</dbReference>
<dbReference type="eggNOG" id="COG3620">
    <property type="taxonomic scope" value="Bacteria"/>
</dbReference>
<dbReference type="AlphaFoldDB" id="B0SYD6"/>
<dbReference type="KEGG" id="cak:Caul_4179"/>
<dbReference type="EMBL" id="CP000927">
    <property type="protein sequence ID" value="ABZ73303.1"/>
    <property type="molecule type" value="Genomic_DNA"/>
</dbReference>
<evidence type="ECO:0000313" key="2">
    <source>
        <dbReference type="EMBL" id="ABZ73303.1"/>
    </source>
</evidence>
<evidence type="ECO:0000259" key="1">
    <source>
        <dbReference type="PROSITE" id="PS50943"/>
    </source>
</evidence>
<gene>
    <name evidence="2" type="ordered locus">Caul_4179</name>
</gene>